<dbReference type="GO" id="GO:0004519">
    <property type="term" value="F:endonuclease activity"/>
    <property type="evidence" value="ECO:0007669"/>
    <property type="project" value="UniProtKB-KW"/>
</dbReference>
<evidence type="ECO:0000256" key="5">
    <source>
        <dbReference type="ARBA" id="ARBA00022759"/>
    </source>
</evidence>
<dbReference type="EC" id="2.7.7.49" evidence="1"/>
<keyword evidence="8" id="KW-0175">Coiled coil</keyword>
<gene>
    <name evidence="10" type="ORF">Tci_051974</name>
</gene>
<dbReference type="InterPro" id="IPR041373">
    <property type="entry name" value="RT_RNaseH"/>
</dbReference>
<dbReference type="Pfam" id="PF17917">
    <property type="entry name" value="RT_RNaseH"/>
    <property type="match status" value="1"/>
</dbReference>
<dbReference type="AlphaFoldDB" id="A0A6L2N199"/>
<keyword evidence="2" id="KW-0808">Transferase</keyword>
<dbReference type="EMBL" id="BKCJ010007989">
    <property type="protein sequence ID" value="GEU79996.1"/>
    <property type="molecule type" value="Genomic_DNA"/>
</dbReference>
<evidence type="ECO:0000256" key="8">
    <source>
        <dbReference type="SAM" id="Coils"/>
    </source>
</evidence>
<dbReference type="PANTHER" id="PTHR15503">
    <property type="entry name" value="LDOC1 RELATED"/>
    <property type="match status" value="1"/>
</dbReference>
<feature type="domain" description="Reverse transcriptase RNase H-like" evidence="9">
    <location>
        <begin position="280"/>
        <end position="322"/>
    </location>
</feature>
<evidence type="ECO:0000256" key="3">
    <source>
        <dbReference type="ARBA" id="ARBA00022695"/>
    </source>
</evidence>
<dbReference type="PANTHER" id="PTHR15503:SF45">
    <property type="entry name" value="RNA-DIRECTED DNA POLYMERASE HOMOLOG"/>
    <property type="match status" value="1"/>
</dbReference>
<protein>
    <recommendedName>
        <fullName evidence="1">RNA-directed DNA polymerase</fullName>
        <ecNumber evidence="1">2.7.7.49</ecNumber>
    </recommendedName>
</protein>
<proteinExistence type="predicted"/>
<dbReference type="Pfam" id="PF08284">
    <property type="entry name" value="RVP_2"/>
    <property type="match status" value="1"/>
</dbReference>
<evidence type="ECO:0000256" key="4">
    <source>
        <dbReference type="ARBA" id="ARBA00022722"/>
    </source>
</evidence>
<dbReference type="GO" id="GO:0016787">
    <property type="term" value="F:hydrolase activity"/>
    <property type="evidence" value="ECO:0007669"/>
    <property type="project" value="UniProtKB-KW"/>
</dbReference>
<dbReference type="Gene3D" id="3.10.10.10">
    <property type="entry name" value="HIV Type 1 Reverse Transcriptase, subunit A, domain 1"/>
    <property type="match status" value="1"/>
</dbReference>
<dbReference type="InterPro" id="IPR043502">
    <property type="entry name" value="DNA/RNA_pol_sf"/>
</dbReference>
<reference evidence="10" key="1">
    <citation type="journal article" date="2019" name="Sci. Rep.">
        <title>Draft genome of Tanacetum cinerariifolium, the natural source of mosquito coil.</title>
        <authorList>
            <person name="Yamashiro T."/>
            <person name="Shiraishi A."/>
            <person name="Satake H."/>
            <person name="Nakayama K."/>
        </authorList>
    </citation>
    <scope>NUCLEOTIDE SEQUENCE</scope>
</reference>
<name>A0A6L2N199_TANCI</name>
<dbReference type="SUPFAM" id="SSF56672">
    <property type="entry name" value="DNA/RNA polymerases"/>
    <property type="match status" value="1"/>
</dbReference>
<accession>A0A6L2N199</accession>
<organism evidence="10">
    <name type="scientific">Tanacetum cinerariifolium</name>
    <name type="common">Dalmatian daisy</name>
    <name type="synonym">Chrysanthemum cinerariifolium</name>
    <dbReference type="NCBI Taxonomy" id="118510"/>
    <lineage>
        <taxon>Eukaryota</taxon>
        <taxon>Viridiplantae</taxon>
        <taxon>Streptophyta</taxon>
        <taxon>Embryophyta</taxon>
        <taxon>Tracheophyta</taxon>
        <taxon>Spermatophyta</taxon>
        <taxon>Magnoliopsida</taxon>
        <taxon>eudicotyledons</taxon>
        <taxon>Gunneridae</taxon>
        <taxon>Pentapetalae</taxon>
        <taxon>asterids</taxon>
        <taxon>campanulids</taxon>
        <taxon>Asterales</taxon>
        <taxon>Asteraceae</taxon>
        <taxon>Asteroideae</taxon>
        <taxon>Anthemideae</taxon>
        <taxon>Anthemidinae</taxon>
        <taxon>Tanacetum</taxon>
    </lineage>
</organism>
<dbReference type="Gene3D" id="2.40.70.10">
    <property type="entry name" value="Acid Proteases"/>
    <property type="match status" value="1"/>
</dbReference>
<dbReference type="InterPro" id="IPR043128">
    <property type="entry name" value="Rev_trsase/Diguanyl_cyclase"/>
</dbReference>
<evidence type="ECO:0000313" key="10">
    <source>
        <dbReference type="EMBL" id="GEU79996.1"/>
    </source>
</evidence>
<keyword evidence="6" id="KW-0378">Hydrolase</keyword>
<keyword evidence="5" id="KW-0255">Endonuclease</keyword>
<evidence type="ECO:0000259" key="9">
    <source>
        <dbReference type="Pfam" id="PF17917"/>
    </source>
</evidence>
<evidence type="ECO:0000256" key="7">
    <source>
        <dbReference type="ARBA" id="ARBA00022918"/>
    </source>
</evidence>
<comment type="caution">
    <text evidence="10">The sequence shown here is derived from an EMBL/GenBank/DDBJ whole genome shotgun (WGS) entry which is preliminary data.</text>
</comment>
<keyword evidence="4" id="KW-0540">Nuclease</keyword>
<dbReference type="CDD" id="cd01647">
    <property type="entry name" value="RT_LTR"/>
    <property type="match status" value="1"/>
</dbReference>
<keyword evidence="7 10" id="KW-0695">RNA-directed DNA polymerase</keyword>
<dbReference type="CDD" id="cd00303">
    <property type="entry name" value="retropepsin_like"/>
    <property type="match status" value="1"/>
</dbReference>
<feature type="coiled-coil region" evidence="8">
    <location>
        <begin position="494"/>
        <end position="542"/>
    </location>
</feature>
<dbReference type="InterPro" id="IPR021109">
    <property type="entry name" value="Peptidase_aspartic_dom_sf"/>
</dbReference>
<dbReference type="Gene3D" id="3.30.70.270">
    <property type="match status" value="1"/>
</dbReference>
<dbReference type="InterPro" id="IPR032567">
    <property type="entry name" value="RTL1-rel"/>
</dbReference>
<sequence>MLRGCTLGLLGHPFNIDLMPIDLGSFDVIIGMDWLAKNHAVIICDEKIVRIPYGNEILIVAVKENKDKSNEKRLEDVHTVWEFPEVFPKDLPGLPSIRQVEFQIDLVLGSAPIARAPYRLAPSEMQELYTQLQELSDKGFIRTSSSPWGAPVLFVINKYGSLRMCIDYRKLNKLTVKNRYPLPRIDDLFDQLQGSSVYSKIEFRSGYHQLTVRDEDIPKMVFRTRYGHYNEGIHVDPAKIESIKDWESPKTPTEIRQFLGLAELHDTSFGIGSCGVRSQDVETYLYGTKCIVFTDHKSLQHILDQKELNMRQCRWLELLSDYDCELRYHSRKTEARKEENYRAKDLGGMIKKLEPCAHETLCLKNRKLPEQLSRVHSTFYVSNLKKCLSDEPLAIPLDKIHVNDKLNFIEEPIEIMDREVKRLKQSRILIVKAPFGGVTPNEPGSQGTSSGGRCQETIGDTVAQTRSERVSKISNDPLLTGVNIPRSGNDSLKLTELMELYTNLQQKVLDLETTRTTQALEIDSLKRRVKKLERRKRSRTHRLKRLYKVELSARVESSEDEDFDEVIVEDVEMLFDVADDLRGEEVFVSQEVPLNAAAATTTTAIIDDITLAKALEELKSAKPKATTTIAATTITATSLRPKAKGTVIMNKSKHLHQQFLHNNHHRSFTRVNTFVDFITELVEESSKKTKAEITQEGSLKRIDDGDDVTIDATPLSSKSPTIVDYKIYQEGKKSYFQIFKADGNSQIYLNFSKMLKFFDRGDLEVLWRLVKDSFEKNQQGLVKVKNWKLYDSRGAHCVTTQNILYYELVEKMYPLTNHTLHQMFNVVKLQVDYECKMAYKLLYWSRNSLRKDMYLNEVFKRILLVINEAFNEET</sequence>
<evidence type="ECO:0000256" key="6">
    <source>
        <dbReference type="ARBA" id="ARBA00022801"/>
    </source>
</evidence>
<evidence type="ECO:0000256" key="2">
    <source>
        <dbReference type="ARBA" id="ARBA00022679"/>
    </source>
</evidence>
<keyword evidence="3" id="KW-0548">Nucleotidyltransferase</keyword>
<dbReference type="GO" id="GO:0003964">
    <property type="term" value="F:RNA-directed DNA polymerase activity"/>
    <property type="evidence" value="ECO:0007669"/>
    <property type="project" value="UniProtKB-KW"/>
</dbReference>
<evidence type="ECO:0000256" key="1">
    <source>
        <dbReference type="ARBA" id="ARBA00012493"/>
    </source>
</evidence>